<dbReference type="EMBL" id="JABANP010000042">
    <property type="protein sequence ID" value="KAF4693705.1"/>
    <property type="molecule type" value="Genomic_DNA"/>
</dbReference>
<evidence type="ECO:0000256" key="2">
    <source>
        <dbReference type="SAM" id="MobiDB-lite"/>
    </source>
</evidence>
<feature type="transmembrane region" description="Helical" evidence="3">
    <location>
        <begin position="1080"/>
        <end position="1109"/>
    </location>
</feature>
<feature type="transmembrane region" description="Helical" evidence="3">
    <location>
        <begin position="1689"/>
        <end position="1711"/>
    </location>
</feature>
<feature type="transmembrane region" description="Helical" evidence="3">
    <location>
        <begin position="215"/>
        <end position="239"/>
    </location>
</feature>
<feature type="transmembrane region" description="Helical" evidence="3">
    <location>
        <begin position="1426"/>
        <end position="1447"/>
    </location>
</feature>
<feature type="domain" description="Erythromycin biosynthesis protein CIII-like C-terminal" evidence="5">
    <location>
        <begin position="2273"/>
        <end position="2364"/>
    </location>
</feature>
<dbReference type="Pfam" id="PF03033">
    <property type="entry name" value="Glyco_transf_28"/>
    <property type="match status" value="1"/>
</dbReference>
<keyword evidence="3" id="KW-0812">Transmembrane</keyword>
<dbReference type="InterPro" id="IPR010610">
    <property type="entry name" value="EryCIII-like_C"/>
</dbReference>
<feature type="transmembrane region" description="Helical" evidence="3">
    <location>
        <begin position="317"/>
        <end position="339"/>
    </location>
</feature>
<dbReference type="Proteomes" id="UP000541610">
    <property type="component" value="Unassembled WGS sequence"/>
</dbReference>
<feature type="domain" description="Glycosyltransferase family 28 N-terminal" evidence="4">
    <location>
        <begin position="1871"/>
        <end position="1924"/>
    </location>
</feature>
<proteinExistence type="predicted"/>
<evidence type="ECO:0008006" key="8">
    <source>
        <dbReference type="Google" id="ProtNLM"/>
    </source>
</evidence>
<feature type="transmembrane region" description="Helical" evidence="3">
    <location>
        <begin position="1717"/>
        <end position="1738"/>
    </location>
</feature>
<feature type="region of interest" description="Disordered" evidence="2">
    <location>
        <begin position="28"/>
        <end position="50"/>
    </location>
</feature>
<feature type="transmembrane region" description="Helical" evidence="3">
    <location>
        <begin position="1590"/>
        <end position="1613"/>
    </location>
</feature>
<dbReference type="OrthoDB" id="420229at2759"/>
<dbReference type="SUPFAM" id="SSF53756">
    <property type="entry name" value="UDP-Glycosyltransferase/glycogen phosphorylase"/>
    <property type="match status" value="2"/>
</dbReference>
<evidence type="ECO:0000313" key="6">
    <source>
        <dbReference type="EMBL" id="KAF4693705.1"/>
    </source>
</evidence>
<keyword evidence="3" id="KW-1133">Transmembrane helix</keyword>
<feature type="transmembrane region" description="Helical" evidence="3">
    <location>
        <begin position="180"/>
        <end position="203"/>
    </location>
</feature>
<feature type="transmembrane region" description="Helical" evidence="3">
    <location>
        <begin position="473"/>
        <end position="495"/>
    </location>
</feature>
<dbReference type="InterPro" id="IPR004276">
    <property type="entry name" value="GlycoTrans_28_N"/>
</dbReference>
<feature type="transmembrane region" description="Helical" evidence="3">
    <location>
        <begin position="106"/>
        <end position="130"/>
    </location>
</feature>
<comment type="caution">
    <text evidence="6">The sequence shown here is derived from an EMBL/GenBank/DDBJ whole genome shotgun (WGS) entry which is preliminary data.</text>
</comment>
<dbReference type="CDD" id="cd03784">
    <property type="entry name" value="GT1_Gtf-like"/>
    <property type="match status" value="1"/>
</dbReference>
<evidence type="ECO:0000259" key="5">
    <source>
        <dbReference type="Pfam" id="PF06722"/>
    </source>
</evidence>
<feature type="transmembrane region" description="Helical" evidence="3">
    <location>
        <begin position="1298"/>
        <end position="1316"/>
    </location>
</feature>
<dbReference type="PANTHER" id="PTHR48050">
    <property type="entry name" value="STEROL 3-BETA-GLUCOSYLTRANSFERASE"/>
    <property type="match status" value="1"/>
</dbReference>
<dbReference type="InterPro" id="IPR002213">
    <property type="entry name" value="UDP_glucos_trans"/>
</dbReference>
<evidence type="ECO:0000259" key="4">
    <source>
        <dbReference type="Pfam" id="PF03033"/>
    </source>
</evidence>
<feature type="transmembrane region" description="Helical" evidence="3">
    <location>
        <begin position="1348"/>
        <end position="1368"/>
    </location>
</feature>
<keyword evidence="1" id="KW-0808">Transferase</keyword>
<dbReference type="GO" id="GO:0005975">
    <property type="term" value="P:carbohydrate metabolic process"/>
    <property type="evidence" value="ECO:0007669"/>
    <property type="project" value="InterPro"/>
</dbReference>
<evidence type="ECO:0000256" key="3">
    <source>
        <dbReference type="SAM" id="Phobius"/>
    </source>
</evidence>
<name>A0A7J6PC61_PEROL</name>
<feature type="transmembrane region" description="Helical" evidence="3">
    <location>
        <begin position="1620"/>
        <end position="1642"/>
    </location>
</feature>
<feature type="transmembrane region" description="Helical" evidence="3">
    <location>
        <begin position="2489"/>
        <end position="2515"/>
    </location>
</feature>
<dbReference type="Gene3D" id="3.40.50.2000">
    <property type="entry name" value="Glycogen Phosphorylase B"/>
    <property type="match status" value="3"/>
</dbReference>
<keyword evidence="3" id="KW-0472">Membrane</keyword>
<dbReference type="GO" id="GO:0016906">
    <property type="term" value="F:sterol 3-beta-glucosyltransferase activity"/>
    <property type="evidence" value="ECO:0007669"/>
    <property type="project" value="UniProtKB-ARBA"/>
</dbReference>
<gene>
    <name evidence="6" type="ORF">FOZ60_010377</name>
</gene>
<feature type="transmembrane region" description="Helical" evidence="3">
    <location>
        <begin position="379"/>
        <end position="400"/>
    </location>
</feature>
<feature type="transmembrane region" description="Helical" evidence="3">
    <location>
        <begin position="136"/>
        <end position="159"/>
    </location>
</feature>
<dbReference type="InterPro" id="IPR050426">
    <property type="entry name" value="Glycosyltransferase_28"/>
</dbReference>
<feature type="transmembrane region" description="Helical" evidence="3">
    <location>
        <begin position="351"/>
        <end position="372"/>
    </location>
</feature>
<feature type="region of interest" description="Disordered" evidence="2">
    <location>
        <begin position="2646"/>
        <end position="2665"/>
    </location>
</feature>
<accession>A0A7J6PC61</accession>
<dbReference type="PANTHER" id="PTHR48050:SF13">
    <property type="entry name" value="STEROL 3-BETA-GLUCOSYLTRANSFERASE UGT80A2"/>
    <property type="match status" value="1"/>
</dbReference>
<feature type="transmembrane region" description="Helical" evidence="3">
    <location>
        <begin position="1559"/>
        <end position="1578"/>
    </location>
</feature>
<protein>
    <recommendedName>
        <fullName evidence="8">Sterol 3-beta-glucosyltransferase</fullName>
    </recommendedName>
</protein>
<evidence type="ECO:0000256" key="1">
    <source>
        <dbReference type="ARBA" id="ARBA00022679"/>
    </source>
</evidence>
<reference evidence="6 7" key="1">
    <citation type="submission" date="2020-04" db="EMBL/GenBank/DDBJ databases">
        <title>Perkinsus olseni comparative genomics.</title>
        <authorList>
            <person name="Bogema D.R."/>
        </authorList>
    </citation>
    <scope>NUCLEOTIDE SEQUENCE [LARGE SCALE GENOMIC DNA]</scope>
    <source>
        <strain evidence="6">00978-12</strain>
    </source>
</reference>
<feature type="transmembrane region" description="Helical" evidence="3">
    <location>
        <begin position="447"/>
        <end position="467"/>
    </location>
</feature>
<feature type="domain" description="Erythromycin biosynthesis protein CIII-like C-terminal" evidence="5">
    <location>
        <begin position="852"/>
        <end position="937"/>
    </location>
</feature>
<dbReference type="Pfam" id="PF06722">
    <property type="entry name" value="EryCIII-like_C"/>
    <property type="match status" value="2"/>
</dbReference>
<feature type="transmembrane region" description="Helical" evidence="3">
    <location>
        <begin position="1459"/>
        <end position="1481"/>
    </location>
</feature>
<evidence type="ECO:0000313" key="7">
    <source>
        <dbReference type="Proteomes" id="UP000541610"/>
    </source>
</evidence>
<organism evidence="6 7">
    <name type="scientific">Perkinsus olseni</name>
    <name type="common">Perkinsus atlanticus</name>
    <dbReference type="NCBI Taxonomy" id="32597"/>
    <lineage>
        <taxon>Eukaryota</taxon>
        <taxon>Sar</taxon>
        <taxon>Alveolata</taxon>
        <taxon>Perkinsozoa</taxon>
        <taxon>Perkinsea</taxon>
        <taxon>Perkinsida</taxon>
        <taxon>Perkinsidae</taxon>
        <taxon>Perkinsus</taxon>
    </lineage>
</organism>
<sequence length="2665" mass="295280">MIRSCPVPSTEASFGGVYDNAGVAADVPYASQSSDGDAQNKVPDLPRIGSDGSLSPAELLRISRAYEDADSETKDVNAGEYLFLAAVQQDEETAVMLAQPFQTWVGYFYFILGPLMLLLGGVVLLLNPAVKHTHTIVAISVVLTLICEFMCAVGNPFTVTATRAMPIPMVLLLASMSSRLFPSVSFLAVALYMIGIDIALIVYSSSGEYPAPYTMMVWAGVLCHWFVFGLCLVGSSNLLRAQSDLFYLMMDRLQFRKNEDGSYDLGIHDVSAPMLKYFEDNYKAAYSPAFSKRIDEKDYRLWARSRQTFWVTRHMRWAIIGVVLLIAAMIFVAADFHAGPDGNTASTVSGVVVQVVSALLLLISVCLTVVSFGKPRRLVTAGLLFFVSTAMFSCVYIYNFGRAVEEWKSEAVDAIHYAPVMMRMVWATDPGLFTIIASHVSMSHIGALPLLCIDVIVTTGVILSSGLSIHPSVFLSMADLVNFVIVIAVAFLYTLNLESHWRLLWAMSRDKVPTSPDTYVSVEGCATEFNAKDYVLFPSASREKGLSARYICLSFDNLDHAGEGVIETRMHRLQVVINGIVRRRPDLVPIMFPRPEGNNVPRMNITLIDVGSRGDVEPYIAISKEKEGVEFFPMALDAPGHWQPEVLMRYAAESPSWSPGFLISPHDMSFVLQHTTEMMQSVRELFFSPGWENNDIGAWAAVPFSYCFSPSLFPKPPDWGPNIEITGVCSKGCEENTSYVPPSNLAKFLSSGPKPFYIGFGSISGDLSYIVVLQKGWCTLSDLTAQDFTAIPNFRERVFLIATPPELCPKCHTNDSSYTHNGLFCDACAGSSSVEDAKGTWEYDILKALGEDNIAFLSGIPHDYLFPKCCAVMHHGGAGTTAMGLDFGLPTSVISFFGDQWIWGGLVQLHGAGKFLRRDRVTAQSVKECLEFSVTAGAKVAAKRFQESFRAERRRGMGAHEGALGFQRQLPLELVTCELCRVMGRWEEDDISYRPRAAEYHDTVRDVGLCPVCAVALSESQGVLVAPLRTADWGRTRGGILYVHFVSYLSLAPNAAPFPIALDTFSVPDSALSWSRVVRLAASAAFSSGVVAGILEFVVFIVCAPFVFVRDSWRVATQLAQGSPDGRQLGGWDTETADAELLKGLVLVDDQNYGDVRAVAASSIGADDRVLDEEELAFLTERTQRALSELEENRARVRTMAEAACQLFERRGVGIELTAKSAYKEPLLNPYDKALASADSKPPDLPRIGSDGSLSPAELLRISRAYEDADSETKDVNAGEYLFLGNFSMQFWNAFNNWNFRYWVCLLFVGFAVYTAEHLSTYFLTKAAVQQDEETAIMLAQPFQTWVGYFYFIFGPLMLLLGGVVLLLNPAVKHTHTIVATSILLTLVCEFVCAVGDPSTFTAARAMPIPMVLLLVCMSSRIFPSVSFLAVALYLIGSDIALLAYSYTGRYTASYMMMIWAGVLCHWFVFGLCLVGSSNLLRAQADLFSLMMDRLQFRTNKDGSYDLGIHGVSSSLLKYFDDNYREPFSHKFSSGLDEKEYRLWARSRQTFWITRHMRWAVAGVLLLVVAMTFVAVNFHGPLDGNTFSMVAGVVVQIASALLLLISVCLTVVSFGKPRRLLTAGLLFFVSTSLFSCVYVYNFGRAMEDTPRDPINPYYHVPVLSRIVWVADPGLFTIIASHVSMSHIGALPLLCIDVIVTTGVIASSLFWLENSSVFLSMADLVNFVIVIAVAFLYTLNLESHWRLLWAMSRDKVPTSPDTYVSVEGCATEFNAKTMYYFRVHQKQGSYLSLQSTRRLRDLLVRDASGNPEQWQQFICLSFDNLDHAGEGVIETRMHRLQVVINGIVRRRPDLVPIMFPRPEGNNVPRMNITLIDVGSRGDVEPYIAISKELNAMGHHCRICTHDKFRDIVEKEGVEFFPMALDAPGHWQPEDFMRHAAEGPSWSPGFLLNPREMWYVLLHTPGMMESLREIFFPPGWRTDKVGAWAAVKSDPEGRWVTHAMIANPPSYIHVHLAERLGVPLHMFFSMPWSKTKVLGHPFSSGDIHDNPYWRLLSYRWFDQMQWRGMASAVPKFRAEVLHIPKIGMWHSAGSLLEDWGVSGYDDGLQCPFSYCFSPSLFPKPPDWGPNIDITGFCSGSDKENTSYVPPSNLAKFLSSGPKPFYIGFGSIGGDLSYIYKPILQAVKEIPDLRVVLQKGWCSLNKLTAQDFADVPDLKQRVFFICDPPARCPKCGKKPDAYSHNGLFCDACAGSSSVEDAKGTWEYDILKALGEDNIAFLSGIPHDYLFPKCCAVMHHGGAGTTAMGLDFGLPTSVISFFGDQWIWGGLVQLHGAGRSIHKKNVNAKAIGSALKYCMSEEARAAARVLQRGFLAERRRGMGAHEGALGFQRQLPLELVTCELCRVMSRWEEDDISYRPRAAEYHDTVRDVGLCPVCAVALSESQGVLVAPLRTADWGRTRGGILYVHFVKALNAGTTLFKGMVQGGHTGGVYGFFIGVVAGIFEFLVFIVLAPFIFVRDSWWVATQLAQGSADGREHGGHDTKQVDRELLRDLVLIEDEEHHDICAVAKDTLTTKDKPLSRTKMTALMRRTQRALTELEENRSHVHSMTEAVCGLFERRGLGIELTAKNASEIPLIERKKLFAANNEALSSAETTPELRPAVPGMAE</sequence>